<evidence type="ECO:0000256" key="12">
    <source>
        <dbReference type="RuleBase" id="RU000512"/>
    </source>
</evidence>
<dbReference type="InParanoid" id="A0A5R8QDH3"/>
<dbReference type="GO" id="GO:0005829">
    <property type="term" value="C:cytosol"/>
    <property type="evidence" value="ECO:0007669"/>
    <property type="project" value="TreeGrafter"/>
</dbReference>
<dbReference type="EMBL" id="VBWP01000005">
    <property type="protein sequence ID" value="TLG73807.1"/>
    <property type="molecule type" value="Genomic_DNA"/>
</dbReference>
<accession>A0A5R8QDH3</accession>
<evidence type="ECO:0000259" key="13">
    <source>
        <dbReference type="SMART" id="SM00934"/>
    </source>
</evidence>
<evidence type="ECO:0000256" key="2">
    <source>
        <dbReference type="ARBA" id="ARBA00004861"/>
    </source>
</evidence>
<dbReference type="NCBIfam" id="TIGR01740">
    <property type="entry name" value="pyrF"/>
    <property type="match status" value="1"/>
</dbReference>
<comment type="function">
    <text evidence="1 9">Catalyzes the decarboxylation of orotidine 5'-monophosphate (OMP) to uridine 5'-monophosphate (UMP).</text>
</comment>
<feature type="domain" description="Orotidine 5'-phosphate decarboxylase" evidence="13">
    <location>
        <begin position="5"/>
        <end position="224"/>
    </location>
</feature>
<feature type="binding site" evidence="9 11">
    <location>
        <position position="209"/>
    </location>
    <ligand>
        <name>substrate</name>
    </ligand>
</feature>
<feature type="binding site" evidence="9">
    <location>
        <begin position="60"/>
        <end position="69"/>
    </location>
    <ligand>
        <name>substrate</name>
    </ligand>
</feature>
<keyword evidence="15" id="KW-1185">Reference proteome</keyword>
<feature type="binding site" evidence="9 11">
    <location>
        <position position="208"/>
    </location>
    <ligand>
        <name>substrate</name>
    </ligand>
</feature>
<name>A0A5R8QDH3_9FIRM</name>
<dbReference type="InterPro" id="IPR011060">
    <property type="entry name" value="RibuloseP-bd_barrel"/>
</dbReference>
<dbReference type="Gene3D" id="3.20.20.70">
    <property type="entry name" value="Aldolase class I"/>
    <property type="match status" value="1"/>
</dbReference>
<dbReference type="CDD" id="cd04725">
    <property type="entry name" value="OMP_decarboxylase_like"/>
    <property type="match status" value="1"/>
</dbReference>
<dbReference type="UniPathway" id="UPA00070">
    <property type="reaction ID" value="UER00120"/>
</dbReference>
<dbReference type="AlphaFoldDB" id="A0A5R8QDH3"/>
<evidence type="ECO:0000256" key="5">
    <source>
        <dbReference type="ARBA" id="ARBA00022975"/>
    </source>
</evidence>
<evidence type="ECO:0000256" key="1">
    <source>
        <dbReference type="ARBA" id="ARBA00002356"/>
    </source>
</evidence>
<evidence type="ECO:0000313" key="14">
    <source>
        <dbReference type="EMBL" id="TLG73807.1"/>
    </source>
</evidence>
<comment type="pathway">
    <text evidence="2 9 12">Pyrimidine metabolism; UMP biosynthesis via de novo pathway; UMP from orotate: step 2/2.</text>
</comment>
<feature type="active site" description="For OMPdecase activity" evidence="10">
    <location>
        <position position="62"/>
    </location>
</feature>
<dbReference type="SUPFAM" id="SSF51366">
    <property type="entry name" value="Ribulose-phoshate binding barrel"/>
    <property type="match status" value="1"/>
</dbReference>
<dbReference type="InterPro" id="IPR047596">
    <property type="entry name" value="OMPdecase_bac"/>
</dbReference>
<proteinExistence type="inferred from homology"/>
<feature type="active site" description="For OMPdecase activity" evidence="10">
    <location>
        <position position="65"/>
    </location>
</feature>
<evidence type="ECO:0000256" key="8">
    <source>
        <dbReference type="ARBA" id="ARBA00061012"/>
    </source>
</evidence>
<dbReference type="GO" id="GO:0006207">
    <property type="term" value="P:'de novo' pyrimidine nucleobase biosynthetic process"/>
    <property type="evidence" value="ECO:0007669"/>
    <property type="project" value="InterPro"/>
</dbReference>
<evidence type="ECO:0000256" key="6">
    <source>
        <dbReference type="ARBA" id="ARBA00023239"/>
    </source>
</evidence>
<feature type="binding site" evidence="9 11">
    <location>
        <position position="33"/>
    </location>
    <ligand>
        <name>substrate</name>
    </ligand>
</feature>
<dbReference type="FunCoup" id="A0A5R8QDH3">
    <property type="interactions" value="137"/>
</dbReference>
<keyword evidence="5 9" id="KW-0665">Pyrimidine biosynthesis</keyword>
<organism evidence="14 15">
    <name type="scientific">Culicoidibacter larvae</name>
    <dbReference type="NCBI Taxonomy" id="2579976"/>
    <lineage>
        <taxon>Bacteria</taxon>
        <taxon>Bacillati</taxon>
        <taxon>Bacillota</taxon>
        <taxon>Culicoidibacteria</taxon>
        <taxon>Culicoidibacterales</taxon>
        <taxon>Culicoidibacteraceae</taxon>
        <taxon>Culicoidibacter</taxon>
    </lineage>
</organism>
<dbReference type="SMART" id="SM00934">
    <property type="entry name" value="OMPdecase"/>
    <property type="match status" value="1"/>
</dbReference>
<dbReference type="InterPro" id="IPR018089">
    <property type="entry name" value="OMPdecase_AS"/>
</dbReference>
<dbReference type="GO" id="GO:0044205">
    <property type="term" value="P:'de novo' UMP biosynthetic process"/>
    <property type="evidence" value="ECO:0007669"/>
    <property type="project" value="UniProtKB-UniRule"/>
</dbReference>
<dbReference type="Pfam" id="PF00215">
    <property type="entry name" value="OMPdecase"/>
    <property type="match status" value="1"/>
</dbReference>
<dbReference type="PROSITE" id="PS00156">
    <property type="entry name" value="OMPDECASE"/>
    <property type="match status" value="1"/>
</dbReference>
<dbReference type="PANTHER" id="PTHR32119">
    <property type="entry name" value="OROTIDINE 5'-PHOSPHATE DECARBOXYLASE"/>
    <property type="match status" value="1"/>
</dbReference>
<dbReference type="InterPro" id="IPR013785">
    <property type="entry name" value="Aldolase_TIM"/>
</dbReference>
<evidence type="ECO:0000256" key="3">
    <source>
        <dbReference type="ARBA" id="ARBA00011738"/>
    </source>
</evidence>
<dbReference type="GO" id="GO:0004590">
    <property type="term" value="F:orotidine-5'-phosphate decarboxylase activity"/>
    <property type="evidence" value="ECO:0007669"/>
    <property type="project" value="UniProtKB-UniRule"/>
</dbReference>
<comment type="caution">
    <text evidence="14">The sequence shown here is derived from an EMBL/GenBank/DDBJ whole genome shotgun (WGS) entry which is preliminary data.</text>
</comment>
<dbReference type="PANTHER" id="PTHR32119:SF2">
    <property type="entry name" value="OROTIDINE 5'-PHOSPHATE DECARBOXYLASE"/>
    <property type="match status" value="1"/>
</dbReference>
<feature type="binding site" evidence="9 11">
    <location>
        <position position="188"/>
    </location>
    <ligand>
        <name>substrate</name>
    </ligand>
</feature>
<dbReference type="EC" id="4.1.1.23" evidence="9"/>
<evidence type="ECO:0000313" key="15">
    <source>
        <dbReference type="Proteomes" id="UP000306912"/>
    </source>
</evidence>
<sequence>MSQTPIIIACDFASRAELEIFLQPFGSEPLFLKIGMELYYKEGNSLVQELKERGYKVFLDLKLHDIPNTVAQALRSLAQLDVEYITVHATGGAAMLKAASEAVQGSKTKLLAVTVLTSISEESLQRDLGVVATLDETVMAYAKMAQDNGIDGVICSPHETAAIRAQAGTEFAIVTPGIRDVNDATDDQARVATPEWALEQGATELVIGRSITGSKQPLATYMNIKERIK</sequence>
<dbReference type="HAMAP" id="MF_01200_B">
    <property type="entry name" value="OMPdecase_type1_B"/>
    <property type="match status" value="1"/>
</dbReference>
<dbReference type="Proteomes" id="UP000306912">
    <property type="component" value="Unassembled WGS sequence"/>
</dbReference>
<comment type="subunit">
    <text evidence="3 9">Homodimer.</text>
</comment>
<dbReference type="InterPro" id="IPR001754">
    <property type="entry name" value="OMPdeCOase_dom"/>
</dbReference>
<evidence type="ECO:0000256" key="11">
    <source>
        <dbReference type="PIRSR" id="PIRSR614732-2"/>
    </source>
</evidence>
<dbReference type="FunFam" id="3.20.20.70:FF:000015">
    <property type="entry name" value="Orotidine 5'-phosphate decarboxylase"/>
    <property type="match status" value="1"/>
</dbReference>
<comment type="catalytic activity">
    <reaction evidence="7 9 12">
        <text>orotidine 5'-phosphate + H(+) = UMP + CO2</text>
        <dbReference type="Rhea" id="RHEA:11596"/>
        <dbReference type="ChEBI" id="CHEBI:15378"/>
        <dbReference type="ChEBI" id="CHEBI:16526"/>
        <dbReference type="ChEBI" id="CHEBI:57538"/>
        <dbReference type="ChEBI" id="CHEBI:57865"/>
        <dbReference type="EC" id="4.1.1.23"/>
    </reaction>
</comment>
<dbReference type="OrthoDB" id="9806203at2"/>
<keyword evidence="6 9" id="KW-0456">Lyase</keyword>
<gene>
    <name evidence="9 14" type="primary">pyrF</name>
    <name evidence="14" type="ORF">FEZ08_06645</name>
</gene>
<dbReference type="NCBIfam" id="NF001273">
    <property type="entry name" value="PRK00230.1"/>
    <property type="match status" value="1"/>
</dbReference>
<evidence type="ECO:0000256" key="4">
    <source>
        <dbReference type="ARBA" id="ARBA00022793"/>
    </source>
</evidence>
<dbReference type="RefSeq" id="WP_138190944.1">
    <property type="nucleotide sequence ID" value="NZ_VBWP01000005.1"/>
</dbReference>
<protein>
    <recommendedName>
        <fullName evidence="9">Orotidine 5'-phosphate decarboxylase</fullName>
        <ecNumber evidence="9">4.1.1.23</ecNumber>
    </recommendedName>
    <alternativeName>
        <fullName evidence="9">OMP decarboxylase</fullName>
        <shortName evidence="9">OMPDCase</shortName>
        <shortName evidence="9">OMPdecase</shortName>
    </alternativeName>
</protein>
<feature type="binding site" evidence="9 11">
    <location>
        <position position="179"/>
    </location>
    <ligand>
        <name>substrate</name>
    </ligand>
</feature>
<feature type="binding site" evidence="9 11">
    <location>
        <position position="11"/>
    </location>
    <ligand>
        <name>substrate</name>
    </ligand>
</feature>
<evidence type="ECO:0000256" key="9">
    <source>
        <dbReference type="HAMAP-Rule" id="MF_01200"/>
    </source>
</evidence>
<keyword evidence="4 9" id="KW-0210">Decarboxylase</keyword>
<evidence type="ECO:0000256" key="7">
    <source>
        <dbReference type="ARBA" id="ARBA00049157"/>
    </source>
</evidence>
<feature type="binding site" evidence="9 11">
    <location>
        <position position="117"/>
    </location>
    <ligand>
        <name>substrate</name>
    </ligand>
</feature>
<feature type="active site" description="Proton donor" evidence="9">
    <location>
        <position position="62"/>
    </location>
</feature>
<dbReference type="InterPro" id="IPR014732">
    <property type="entry name" value="OMPdecase"/>
</dbReference>
<reference evidence="14 15" key="1">
    <citation type="submission" date="2019-05" db="EMBL/GenBank/DDBJ databases">
        <title>Culicoidintestinum kansasii gen. nov., sp. nov. from the gastrointestinal tract of the biting midge, Culicoides sonorensis.</title>
        <authorList>
            <person name="Neupane S."/>
            <person name="Ghosh A."/>
            <person name="Gunther S."/>
            <person name="Martin K."/>
            <person name="Zurek L."/>
        </authorList>
    </citation>
    <scope>NUCLEOTIDE SEQUENCE [LARGE SCALE GENOMIC DNA]</scope>
    <source>
        <strain evidence="14 15">CS-1</strain>
    </source>
</reference>
<feature type="active site" description="For OMPdecase activity" evidence="10">
    <location>
        <position position="60"/>
    </location>
</feature>
<evidence type="ECO:0000256" key="10">
    <source>
        <dbReference type="PIRSR" id="PIRSR614732-1"/>
    </source>
</evidence>
<comment type="similarity">
    <text evidence="8 9">Belongs to the OMP decarboxylase family. Type 1 subfamily.</text>
</comment>